<accession>A0A815ERN4</accession>
<dbReference type="SUPFAM" id="SSF52777">
    <property type="entry name" value="CoA-dependent acyltransferases"/>
    <property type="match status" value="1"/>
</dbReference>
<reference evidence="2" key="1">
    <citation type="submission" date="2021-02" db="EMBL/GenBank/DDBJ databases">
        <authorList>
            <person name="Nowell W R."/>
        </authorList>
    </citation>
    <scope>NUCLEOTIDE SEQUENCE</scope>
</reference>
<gene>
    <name evidence="2" type="ORF">IZO911_LOCUS34546</name>
</gene>
<dbReference type="SUPFAM" id="SSF47336">
    <property type="entry name" value="ACP-like"/>
    <property type="match status" value="1"/>
</dbReference>
<dbReference type="InterPro" id="IPR036736">
    <property type="entry name" value="ACP-like_sf"/>
</dbReference>
<dbReference type="EMBL" id="CAJNOE010000687">
    <property type="protein sequence ID" value="CAF1309950.1"/>
    <property type="molecule type" value="Genomic_DNA"/>
</dbReference>
<evidence type="ECO:0000313" key="3">
    <source>
        <dbReference type="Proteomes" id="UP000663860"/>
    </source>
</evidence>
<name>A0A815ERN4_9BILA</name>
<dbReference type="Gene3D" id="1.10.1200.10">
    <property type="entry name" value="ACP-like"/>
    <property type="match status" value="1"/>
</dbReference>
<dbReference type="Proteomes" id="UP000663860">
    <property type="component" value="Unassembled WGS sequence"/>
</dbReference>
<dbReference type="InterPro" id="IPR009081">
    <property type="entry name" value="PP-bd_ACP"/>
</dbReference>
<dbReference type="PROSITE" id="PS50075">
    <property type="entry name" value="CARRIER"/>
    <property type="match status" value="1"/>
</dbReference>
<evidence type="ECO:0000259" key="1">
    <source>
        <dbReference type="PROSITE" id="PS50075"/>
    </source>
</evidence>
<sequence length="215" mass="24878">MLSRKRIIAATDVHKEPEFTISERTEAFASFVQQRIWLHEQLYFHSSDLSVYNILVPLIIKQGSLSIERIRSILPTLIEQHSVLCTIVRFNPQNNQIEQYIQAATDDIYSFQHSRGISTSELLDRLVHDLWCDILQFDVNSKIPINRSFFSLGGNSLAIMRLFAQYQIKFSLDTKSSSSFNIASLFRQPTIAEHTQILQQWLDHTSSQTHQPTQL</sequence>
<comment type="caution">
    <text evidence="2">The sequence shown here is derived from an EMBL/GenBank/DDBJ whole genome shotgun (WGS) entry which is preliminary data.</text>
</comment>
<evidence type="ECO:0000313" key="2">
    <source>
        <dbReference type="EMBL" id="CAF1309950.1"/>
    </source>
</evidence>
<dbReference type="Pfam" id="PF00550">
    <property type="entry name" value="PP-binding"/>
    <property type="match status" value="1"/>
</dbReference>
<proteinExistence type="predicted"/>
<organism evidence="2 3">
    <name type="scientific">Adineta steineri</name>
    <dbReference type="NCBI Taxonomy" id="433720"/>
    <lineage>
        <taxon>Eukaryota</taxon>
        <taxon>Metazoa</taxon>
        <taxon>Spiralia</taxon>
        <taxon>Gnathifera</taxon>
        <taxon>Rotifera</taxon>
        <taxon>Eurotatoria</taxon>
        <taxon>Bdelloidea</taxon>
        <taxon>Adinetida</taxon>
        <taxon>Adinetidae</taxon>
        <taxon>Adineta</taxon>
    </lineage>
</organism>
<dbReference type="AlphaFoldDB" id="A0A815ERN4"/>
<feature type="domain" description="Carrier" evidence="1">
    <location>
        <begin position="121"/>
        <end position="202"/>
    </location>
</feature>
<protein>
    <recommendedName>
        <fullName evidence="1">Carrier domain-containing protein</fullName>
    </recommendedName>
</protein>